<dbReference type="InterPro" id="IPR011547">
    <property type="entry name" value="SLC26A/SulP_dom"/>
</dbReference>
<dbReference type="EMBL" id="JAEPRD010000214">
    <property type="protein sequence ID" value="KAG2193828.1"/>
    <property type="molecule type" value="Genomic_DNA"/>
</dbReference>
<dbReference type="Pfam" id="PF01740">
    <property type="entry name" value="STAS"/>
    <property type="match status" value="1"/>
</dbReference>
<evidence type="ECO:0000259" key="7">
    <source>
        <dbReference type="PROSITE" id="PS50801"/>
    </source>
</evidence>
<dbReference type="InterPro" id="IPR036513">
    <property type="entry name" value="STAS_dom_sf"/>
</dbReference>
<keyword evidence="2 6" id="KW-0812">Transmembrane</keyword>
<protein>
    <recommendedName>
        <fullName evidence="7">STAS domain-containing protein</fullName>
    </recommendedName>
</protein>
<keyword evidence="3 6" id="KW-1133">Transmembrane helix</keyword>
<dbReference type="InterPro" id="IPR001902">
    <property type="entry name" value="SLC26A/SulP_fam"/>
</dbReference>
<organism evidence="8 9">
    <name type="scientific">Mucor saturninus</name>
    <dbReference type="NCBI Taxonomy" id="64648"/>
    <lineage>
        <taxon>Eukaryota</taxon>
        <taxon>Fungi</taxon>
        <taxon>Fungi incertae sedis</taxon>
        <taxon>Mucoromycota</taxon>
        <taxon>Mucoromycotina</taxon>
        <taxon>Mucoromycetes</taxon>
        <taxon>Mucorales</taxon>
        <taxon>Mucorineae</taxon>
        <taxon>Mucoraceae</taxon>
        <taxon>Mucor</taxon>
    </lineage>
</organism>
<feature type="transmembrane region" description="Helical" evidence="6">
    <location>
        <begin position="304"/>
        <end position="325"/>
    </location>
</feature>
<feature type="transmembrane region" description="Helical" evidence="6">
    <location>
        <begin position="250"/>
        <end position="272"/>
    </location>
</feature>
<evidence type="ECO:0000256" key="4">
    <source>
        <dbReference type="ARBA" id="ARBA00023136"/>
    </source>
</evidence>
<dbReference type="PANTHER" id="PTHR11814">
    <property type="entry name" value="SULFATE TRANSPORTER"/>
    <property type="match status" value="1"/>
</dbReference>
<proteinExistence type="predicted"/>
<dbReference type="PROSITE" id="PS01130">
    <property type="entry name" value="SLC26A"/>
    <property type="match status" value="1"/>
</dbReference>
<feature type="transmembrane region" description="Helical" evidence="6">
    <location>
        <begin position="47"/>
        <end position="65"/>
    </location>
</feature>
<keyword evidence="9" id="KW-1185">Reference proteome</keyword>
<gene>
    <name evidence="8" type="ORF">INT47_004695</name>
</gene>
<dbReference type="GO" id="GO:0008271">
    <property type="term" value="F:secondary active sulfate transmembrane transporter activity"/>
    <property type="evidence" value="ECO:0007669"/>
    <property type="project" value="InterPro"/>
</dbReference>
<comment type="caution">
    <text evidence="8">The sequence shown here is derived from an EMBL/GenBank/DDBJ whole genome shotgun (WGS) entry which is preliminary data.</text>
</comment>
<dbReference type="InterPro" id="IPR018045">
    <property type="entry name" value="S04_transporter_CS"/>
</dbReference>
<dbReference type="Pfam" id="PF00916">
    <property type="entry name" value="Sulfate_transp"/>
    <property type="match status" value="1"/>
</dbReference>
<evidence type="ECO:0000256" key="3">
    <source>
        <dbReference type="ARBA" id="ARBA00022989"/>
    </source>
</evidence>
<feature type="transmembrane region" description="Helical" evidence="6">
    <location>
        <begin position="383"/>
        <end position="401"/>
    </location>
</feature>
<evidence type="ECO:0000256" key="2">
    <source>
        <dbReference type="ARBA" id="ARBA00022692"/>
    </source>
</evidence>
<dbReference type="Gene3D" id="3.30.750.24">
    <property type="entry name" value="STAS domain"/>
    <property type="match status" value="1"/>
</dbReference>
<dbReference type="InterPro" id="IPR002645">
    <property type="entry name" value="STAS_dom"/>
</dbReference>
<feature type="transmembrane region" description="Helical" evidence="6">
    <location>
        <begin position="141"/>
        <end position="164"/>
    </location>
</feature>
<name>A0A8H7QLM2_9FUNG</name>
<dbReference type="PROSITE" id="PS50801">
    <property type="entry name" value="STAS"/>
    <property type="match status" value="1"/>
</dbReference>
<feature type="transmembrane region" description="Helical" evidence="6">
    <location>
        <begin position="102"/>
        <end position="121"/>
    </location>
</feature>
<dbReference type="OrthoDB" id="288203at2759"/>
<feature type="compositionally biased region" description="Basic and acidic residues" evidence="5">
    <location>
        <begin position="779"/>
        <end position="792"/>
    </location>
</feature>
<evidence type="ECO:0000313" key="9">
    <source>
        <dbReference type="Proteomes" id="UP000603453"/>
    </source>
</evidence>
<dbReference type="SUPFAM" id="SSF52091">
    <property type="entry name" value="SpoIIaa-like"/>
    <property type="match status" value="1"/>
</dbReference>
<keyword evidence="4 6" id="KW-0472">Membrane</keyword>
<dbReference type="GO" id="GO:0016020">
    <property type="term" value="C:membrane"/>
    <property type="evidence" value="ECO:0007669"/>
    <property type="project" value="UniProtKB-SubCell"/>
</dbReference>
<feature type="transmembrane region" description="Helical" evidence="6">
    <location>
        <begin position="218"/>
        <end position="238"/>
    </location>
</feature>
<dbReference type="NCBIfam" id="TIGR00815">
    <property type="entry name" value="sulP"/>
    <property type="match status" value="1"/>
</dbReference>
<evidence type="ECO:0000256" key="6">
    <source>
        <dbReference type="SAM" id="Phobius"/>
    </source>
</evidence>
<feature type="transmembrane region" description="Helical" evidence="6">
    <location>
        <begin position="345"/>
        <end position="363"/>
    </location>
</feature>
<evidence type="ECO:0000313" key="8">
    <source>
        <dbReference type="EMBL" id="KAG2193828.1"/>
    </source>
</evidence>
<reference evidence="8" key="1">
    <citation type="submission" date="2020-12" db="EMBL/GenBank/DDBJ databases">
        <title>Metabolic potential, ecology and presence of endohyphal bacteria is reflected in genomic diversity of Mucoromycotina.</title>
        <authorList>
            <person name="Muszewska A."/>
            <person name="Okrasinska A."/>
            <person name="Steczkiewicz K."/>
            <person name="Drgas O."/>
            <person name="Orlowska M."/>
            <person name="Perlinska-Lenart U."/>
            <person name="Aleksandrzak-Piekarczyk T."/>
            <person name="Szatraj K."/>
            <person name="Zielenkiewicz U."/>
            <person name="Pilsyk S."/>
            <person name="Malc E."/>
            <person name="Mieczkowski P."/>
            <person name="Kruszewska J.S."/>
            <person name="Biernat P."/>
            <person name="Pawlowska J."/>
        </authorList>
    </citation>
    <scope>NUCLEOTIDE SEQUENCE</scope>
    <source>
        <strain evidence="8">WA0000017839</strain>
    </source>
</reference>
<evidence type="ECO:0000256" key="5">
    <source>
        <dbReference type="SAM" id="MobiDB-lite"/>
    </source>
</evidence>
<feature type="region of interest" description="Disordered" evidence="5">
    <location>
        <begin position="769"/>
        <end position="792"/>
    </location>
</feature>
<feature type="transmembrane region" description="Helical" evidence="6">
    <location>
        <begin position="439"/>
        <end position="467"/>
    </location>
</feature>
<sequence>MTTIYVDNPPPRYIDQVRDGIKAMPGQAQIYFKDLFPIVHWLPKYNLVWFLGDLTAAITVGTLVIPQSLAYAKIANLPPVFGLYTSFVGVIIYPLFGTSKDVSIGVSAITSLMVGQVMGRFTSSPQFLSGEWTMADAAINLSLFSGLIVLGIGLLRLGAVFHFISQPAISGFMAGSGLTIVINQFSKIFGIPNINTSEVPYLVFGKTLIHLHKSTLDAAFGLTALAYLYGVKYLSIYLIRRYPQHNRLIFFFNTSRSIVVLVFATLICYMINHFGHFEKSPFTIIGVVPAGFGHMGVPQLKPDILSFFTGDLPGIIVLMIMEHGVISNSLGKISDYKVNMSQETLATGLANVFGSFFCAYPGTGAFSRTGLMSKSGARTPMTSFFVGIIVVLSIYVFTPAFTYIPNAALSAIIAHSVSDLIFGPTVWKTFWDLNPGELVVFALAYIIALCARIDISVYVPVAISLVIQLYRTARPNYAILGQLDLEDPQTDEKDIGQQTLYFDRRHPTVGKYIRPIDEKNSIICFQPQENIIFQNSAFVFEKLMDEIKSKTRRGQAPAEKLGDRAWNNAQSLSDLDREKALLQSVVLDLSGVHQMDFSGMEGLKDAAVQTQRYTGRPVHWYIVTGDSATVRKSLLFAGFGNQRRDVKHPGRFLSDLLHGVEEGGHAPGIEGCCSHLEVQEDTTKMGTFDNVITIEQARRQQELESMETGSEREAGSQSIESARWCYCDIRTEGKQDRIVAVHDIFPYFFISLHEAVRTALAQKEAEIDDDEKISVISDRGNDSHGRESSSST</sequence>
<feature type="domain" description="STAS" evidence="7">
    <location>
        <begin position="512"/>
        <end position="639"/>
    </location>
</feature>
<comment type="subcellular location">
    <subcellularLocation>
        <location evidence="1">Membrane</location>
        <topology evidence="1">Multi-pass membrane protein</topology>
    </subcellularLocation>
</comment>
<accession>A0A8H7QLM2</accession>
<feature type="transmembrane region" description="Helical" evidence="6">
    <location>
        <begin position="77"/>
        <end position="96"/>
    </location>
</feature>
<dbReference type="AlphaFoldDB" id="A0A8H7QLM2"/>
<dbReference type="Proteomes" id="UP000603453">
    <property type="component" value="Unassembled WGS sequence"/>
</dbReference>
<evidence type="ECO:0000256" key="1">
    <source>
        <dbReference type="ARBA" id="ARBA00004141"/>
    </source>
</evidence>